<dbReference type="CDD" id="cd00130">
    <property type="entry name" value="PAS"/>
    <property type="match status" value="2"/>
</dbReference>
<organism evidence="4 5">
    <name type="scientific">Methylomonas rosea</name>
    <dbReference type="NCBI Taxonomy" id="2952227"/>
    <lineage>
        <taxon>Bacteria</taxon>
        <taxon>Pseudomonadati</taxon>
        <taxon>Pseudomonadota</taxon>
        <taxon>Gammaproteobacteria</taxon>
        <taxon>Methylococcales</taxon>
        <taxon>Methylococcaceae</taxon>
        <taxon>Methylomonas</taxon>
    </lineage>
</organism>
<feature type="domain" description="PAS" evidence="2">
    <location>
        <begin position="154"/>
        <end position="202"/>
    </location>
</feature>
<dbReference type="InterPro" id="IPR000700">
    <property type="entry name" value="PAS-assoc_C"/>
</dbReference>
<dbReference type="Gene3D" id="3.30.450.20">
    <property type="entry name" value="PAS domain"/>
    <property type="match status" value="2"/>
</dbReference>
<dbReference type="InterPro" id="IPR036388">
    <property type="entry name" value="WH-like_DNA-bd_sf"/>
</dbReference>
<dbReference type="Gene3D" id="1.10.10.10">
    <property type="entry name" value="Winged helix-like DNA-binding domain superfamily/Winged helix DNA-binding domain"/>
    <property type="match status" value="1"/>
</dbReference>
<dbReference type="RefSeq" id="WP_256608204.1">
    <property type="nucleotide sequence ID" value="NZ_JANIBL010000067.1"/>
</dbReference>
<dbReference type="InterPro" id="IPR052155">
    <property type="entry name" value="Biofilm_reg_signaling"/>
</dbReference>
<dbReference type="PANTHER" id="PTHR44757">
    <property type="entry name" value="DIGUANYLATE CYCLASE DGCP"/>
    <property type="match status" value="1"/>
</dbReference>
<gene>
    <name evidence="4" type="ORF">NP589_17960</name>
</gene>
<dbReference type="PRINTS" id="PR00038">
    <property type="entry name" value="HTHLUXR"/>
</dbReference>
<name>A0ABT1TX13_9GAMM</name>
<evidence type="ECO:0000259" key="2">
    <source>
        <dbReference type="PROSITE" id="PS50112"/>
    </source>
</evidence>
<evidence type="ECO:0000259" key="3">
    <source>
        <dbReference type="PROSITE" id="PS50113"/>
    </source>
</evidence>
<feature type="domain" description="HTH luxR-type" evidence="1">
    <location>
        <begin position="379"/>
        <end position="444"/>
    </location>
</feature>
<dbReference type="Pfam" id="PF13426">
    <property type="entry name" value="PAS_9"/>
    <property type="match status" value="2"/>
</dbReference>
<feature type="domain" description="PAC" evidence="3">
    <location>
        <begin position="230"/>
        <end position="282"/>
    </location>
</feature>
<dbReference type="InterPro" id="IPR000014">
    <property type="entry name" value="PAS"/>
</dbReference>
<dbReference type="SUPFAM" id="SSF55785">
    <property type="entry name" value="PYP-like sensor domain (PAS domain)"/>
    <property type="match status" value="2"/>
</dbReference>
<feature type="domain" description="PAS" evidence="2">
    <location>
        <begin position="38"/>
        <end position="81"/>
    </location>
</feature>
<evidence type="ECO:0000313" key="4">
    <source>
        <dbReference type="EMBL" id="MCQ8119322.1"/>
    </source>
</evidence>
<dbReference type="CDD" id="cd06170">
    <property type="entry name" value="LuxR_C_like"/>
    <property type="match status" value="1"/>
</dbReference>
<dbReference type="EMBL" id="JANIBL010000067">
    <property type="protein sequence ID" value="MCQ8119322.1"/>
    <property type="molecule type" value="Genomic_DNA"/>
</dbReference>
<protein>
    <submittedName>
        <fullName evidence="4">PAS domain S-box protein</fullName>
    </submittedName>
</protein>
<comment type="caution">
    <text evidence="4">The sequence shown here is derived from an EMBL/GenBank/DDBJ whole genome shotgun (WGS) entry which is preliminary data.</text>
</comment>
<dbReference type="InterPro" id="IPR035965">
    <property type="entry name" value="PAS-like_dom_sf"/>
</dbReference>
<dbReference type="InterPro" id="IPR016032">
    <property type="entry name" value="Sig_transdc_resp-reg_C-effctor"/>
</dbReference>
<keyword evidence="5" id="KW-1185">Reference proteome</keyword>
<evidence type="ECO:0000259" key="1">
    <source>
        <dbReference type="PROSITE" id="PS50043"/>
    </source>
</evidence>
<accession>A0ABT1TX13</accession>
<reference evidence="4 5" key="1">
    <citation type="submission" date="2022-07" db="EMBL/GenBank/DDBJ databases">
        <title>Methylomonas rivi sp. nov., Methylomonas rosea sp. nov., Methylomonas aureus sp. nov. and Methylomonas subterranea sp. nov., four novel methanotrophs isolated from a freshwater creek and the deep terrestrial subsurface.</title>
        <authorList>
            <person name="Abin C."/>
            <person name="Sankaranarayanan K."/>
            <person name="Garner C."/>
            <person name="Sindelar R."/>
            <person name="Kotary K."/>
            <person name="Garner R."/>
            <person name="Barclay S."/>
            <person name="Lawson P."/>
            <person name="Krumholz L."/>
        </authorList>
    </citation>
    <scope>NUCLEOTIDE SEQUENCE [LARGE SCALE GENOMIC DNA]</scope>
    <source>
        <strain evidence="4 5">WSC-7</strain>
    </source>
</reference>
<dbReference type="NCBIfam" id="TIGR00229">
    <property type="entry name" value="sensory_box"/>
    <property type="match status" value="2"/>
</dbReference>
<dbReference type="Proteomes" id="UP001524570">
    <property type="component" value="Unassembled WGS sequence"/>
</dbReference>
<proteinExistence type="predicted"/>
<dbReference type="PROSITE" id="PS50113">
    <property type="entry name" value="PAC"/>
    <property type="match status" value="1"/>
</dbReference>
<dbReference type="PANTHER" id="PTHR44757:SF2">
    <property type="entry name" value="BIOFILM ARCHITECTURE MAINTENANCE PROTEIN MBAA"/>
    <property type="match status" value="1"/>
</dbReference>
<dbReference type="SUPFAM" id="SSF46894">
    <property type="entry name" value="C-terminal effector domain of the bipartite response regulators"/>
    <property type="match status" value="1"/>
</dbReference>
<dbReference type="Pfam" id="PF00196">
    <property type="entry name" value="GerE"/>
    <property type="match status" value="1"/>
</dbReference>
<dbReference type="SMART" id="SM00421">
    <property type="entry name" value="HTH_LUXR"/>
    <property type="match status" value="1"/>
</dbReference>
<sequence length="446" mass="50175">MRNSLKTENVLQVLELHKLELEMQNHELCRAYADLDTAYRNYVQLYEFAPVAFLTLAENGRILTANLSSSDLLGIARETLIETPFTKYLCPTEAKRWHLFFDNTRKQTVGQHCELSLLRNDGSSLIVSLDCRNVLSVDAPIMLLCLTDITERINQEETRRVAAAAFETEDGMIVTDADKTILRLNKAFSRITGYSASETIGKKPTFLHSGKHDAEFYQRLWSTVAEKGYWQGEIWDKHKNGAILPLSLTVTAVIDTETQTIHYVGAFRDISSEKQIETALNETRIRLENQVSDTKIALLKSTKEINEINTALKVLLKQQKSDKEDAQTALLHEVEATVLPFLKKLKGASTGRRQSTRLIDIIESNLMNLVASYGHAETFSSALKHMTPTQVQVAALIRQGLPTKMIASTLDIAPGTISVHRKQIRKKLGLESKSDNLQIYLKSLSD</sequence>
<dbReference type="PROSITE" id="PS50112">
    <property type="entry name" value="PAS"/>
    <property type="match status" value="2"/>
</dbReference>
<dbReference type="PROSITE" id="PS50043">
    <property type="entry name" value="HTH_LUXR_2"/>
    <property type="match status" value="1"/>
</dbReference>
<dbReference type="SMART" id="SM00091">
    <property type="entry name" value="PAS"/>
    <property type="match status" value="2"/>
</dbReference>
<evidence type="ECO:0000313" key="5">
    <source>
        <dbReference type="Proteomes" id="UP001524570"/>
    </source>
</evidence>
<dbReference type="InterPro" id="IPR000792">
    <property type="entry name" value="Tscrpt_reg_LuxR_C"/>
</dbReference>